<dbReference type="InterPro" id="IPR011251">
    <property type="entry name" value="Luciferase-like_dom"/>
</dbReference>
<dbReference type="EMBL" id="JAERWK010000020">
    <property type="protein sequence ID" value="MBM9468600.1"/>
    <property type="molecule type" value="Genomic_DNA"/>
</dbReference>
<dbReference type="RefSeq" id="WP_205261559.1">
    <property type="nucleotide sequence ID" value="NZ_JAERWK010000020.1"/>
</dbReference>
<dbReference type="GO" id="GO:0016705">
    <property type="term" value="F:oxidoreductase activity, acting on paired donors, with incorporation or reduction of molecular oxygen"/>
    <property type="evidence" value="ECO:0007669"/>
    <property type="project" value="InterPro"/>
</dbReference>
<name>A0A938Y9Y6_9ACTN</name>
<dbReference type="Gene3D" id="3.20.20.30">
    <property type="entry name" value="Luciferase-like domain"/>
    <property type="match status" value="1"/>
</dbReference>
<organism evidence="4 5">
    <name type="scientific">Nakamurella leprariae</name>
    <dbReference type="NCBI Taxonomy" id="2803911"/>
    <lineage>
        <taxon>Bacteria</taxon>
        <taxon>Bacillati</taxon>
        <taxon>Actinomycetota</taxon>
        <taxon>Actinomycetes</taxon>
        <taxon>Nakamurellales</taxon>
        <taxon>Nakamurellaceae</taxon>
        <taxon>Nakamurella</taxon>
    </lineage>
</organism>
<evidence type="ECO:0000313" key="4">
    <source>
        <dbReference type="EMBL" id="MBM9468600.1"/>
    </source>
</evidence>
<protein>
    <submittedName>
        <fullName evidence="4">LLM class flavin-dependent oxidoreductase</fullName>
    </submittedName>
</protein>
<evidence type="ECO:0000313" key="5">
    <source>
        <dbReference type="Proteomes" id="UP000663792"/>
    </source>
</evidence>
<dbReference type="InterPro" id="IPR050766">
    <property type="entry name" value="Bact_Lucif_Oxidored"/>
</dbReference>
<dbReference type="SUPFAM" id="SSF51679">
    <property type="entry name" value="Bacterial luciferase-like"/>
    <property type="match status" value="1"/>
</dbReference>
<evidence type="ECO:0000256" key="1">
    <source>
        <dbReference type="ARBA" id="ARBA00023002"/>
    </source>
</evidence>
<gene>
    <name evidence="4" type="ORF">JL106_15045</name>
</gene>
<proteinExistence type="predicted"/>
<keyword evidence="1" id="KW-0560">Oxidoreductase</keyword>
<sequence>MKFHWFAEFFYTKLADDYGDTVHSAWVDPPMTSFDPTLVGEDYRMYLRLMQQADRQGWDSVLLNEHHQTSFAMSPSPNLFAAVLAATTENAAIALCGNSLALYNPPVRIAEEMATLDTLSGGRLIAGMVFGTPQDSSFAYGMPPVEVRDRFHEARELITRAWSEPEPFAFNGTYNKLRYVNIWPRPIQKNIPIWVPGSGSVETWDVVNDNDYCYGYLSFSGKQSALPIVNEFWEYTESTGANMNPNRMAFTQLICTADSDKEAEEKYYEAVRSFYRQNPVAPEFAAPPGYNSLPSVRAMLNRSKTISAEQRAKAAKGELSFWEYDELGYIIAGTPERVEQRVRELATELRIGQLITAMHIGNLDEETAAMNVDLFGEKVIPKLRDIHSEYEDLWTPQESQRRVAAAAERKLAASGAGAMA</sequence>
<keyword evidence="5" id="KW-1185">Reference proteome</keyword>
<dbReference type="Pfam" id="PF00296">
    <property type="entry name" value="Bac_luciferase"/>
    <property type="match status" value="1"/>
</dbReference>
<dbReference type="GO" id="GO:0005829">
    <property type="term" value="C:cytosol"/>
    <property type="evidence" value="ECO:0007669"/>
    <property type="project" value="TreeGrafter"/>
</dbReference>
<keyword evidence="2" id="KW-0503">Monooxygenase</keyword>
<comment type="caution">
    <text evidence="4">The sequence shown here is derived from an EMBL/GenBank/DDBJ whole genome shotgun (WGS) entry which is preliminary data.</text>
</comment>
<evidence type="ECO:0000259" key="3">
    <source>
        <dbReference type="Pfam" id="PF00296"/>
    </source>
</evidence>
<evidence type="ECO:0000256" key="2">
    <source>
        <dbReference type="ARBA" id="ARBA00023033"/>
    </source>
</evidence>
<dbReference type="CDD" id="cd01097">
    <property type="entry name" value="Tetrahydromethanopterin_reductase"/>
    <property type="match status" value="1"/>
</dbReference>
<dbReference type="PANTHER" id="PTHR30137">
    <property type="entry name" value="LUCIFERASE-LIKE MONOOXYGENASE"/>
    <property type="match status" value="1"/>
</dbReference>
<feature type="domain" description="Luciferase-like" evidence="3">
    <location>
        <begin position="40"/>
        <end position="346"/>
    </location>
</feature>
<dbReference type="Proteomes" id="UP000663792">
    <property type="component" value="Unassembled WGS sequence"/>
</dbReference>
<reference evidence="4" key="1">
    <citation type="submission" date="2021-01" db="EMBL/GenBank/DDBJ databases">
        <title>YIM 132084 draft genome.</title>
        <authorList>
            <person name="An D."/>
        </authorList>
    </citation>
    <scope>NUCLEOTIDE SEQUENCE</scope>
    <source>
        <strain evidence="4">YIM 132084</strain>
    </source>
</reference>
<dbReference type="AlphaFoldDB" id="A0A938Y9Y6"/>
<accession>A0A938Y9Y6</accession>
<dbReference type="PANTHER" id="PTHR30137:SF8">
    <property type="entry name" value="BLR5498 PROTEIN"/>
    <property type="match status" value="1"/>
</dbReference>
<dbReference type="InterPro" id="IPR036661">
    <property type="entry name" value="Luciferase-like_sf"/>
</dbReference>
<dbReference type="GO" id="GO:0004497">
    <property type="term" value="F:monooxygenase activity"/>
    <property type="evidence" value="ECO:0007669"/>
    <property type="project" value="UniProtKB-KW"/>
</dbReference>